<evidence type="ECO:0000313" key="2">
    <source>
        <dbReference type="Proteomes" id="UP000789706"/>
    </source>
</evidence>
<dbReference type="AlphaFoldDB" id="A0A9N9GRF0"/>
<accession>A0A9N9GRF0</accession>
<proteinExistence type="predicted"/>
<dbReference type="Proteomes" id="UP000789706">
    <property type="component" value="Unassembled WGS sequence"/>
</dbReference>
<evidence type="ECO:0000313" key="1">
    <source>
        <dbReference type="EMBL" id="CAG8628255.1"/>
    </source>
</evidence>
<name>A0A9N9GRF0_9GLOM</name>
<organism evidence="1 2">
    <name type="scientific">Diversispora eburnea</name>
    <dbReference type="NCBI Taxonomy" id="1213867"/>
    <lineage>
        <taxon>Eukaryota</taxon>
        <taxon>Fungi</taxon>
        <taxon>Fungi incertae sedis</taxon>
        <taxon>Mucoromycota</taxon>
        <taxon>Glomeromycotina</taxon>
        <taxon>Glomeromycetes</taxon>
        <taxon>Diversisporales</taxon>
        <taxon>Diversisporaceae</taxon>
        <taxon>Diversispora</taxon>
    </lineage>
</organism>
<comment type="caution">
    <text evidence="1">The sequence shown here is derived from an EMBL/GenBank/DDBJ whole genome shotgun (WGS) entry which is preliminary data.</text>
</comment>
<gene>
    <name evidence="1" type="ORF">DEBURN_LOCUS10661</name>
</gene>
<dbReference type="OrthoDB" id="2303176at2759"/>
<dbReference type="EMBL" id="CAJVPK010003531">
    <property type="protein sequence ID" value="CAG8628255.1"/>
    <property type="molecule type" value="Genomic_DNA"/>
</dbReference>
<sequence>MAAHNICASIGCAPNLLYCGDAKRGFKMIVMDYINDVPFKKEKISTMESQACKQVFNHNQCKGMLVDFDWCGKHNQDTYPLAMNTEIPWPDGARSGALLMKAHDKYWLEEDLNL</sequence>
<protein>
    <submittedName>
        <fullName evidence="1">9652_t:CDS:1</fullName>
    </submittedName>
</protein>
<feature type="non-terminal residue" evidence="1">
    <location>
        <position position="1"/>
    </location>
</feature>
<keyword evidence="2" id="KW-1185">Reference proteome</keyword>
<reference evidence="1" key="1">
    <citation type="submission" date="2021-06" db="EMBL/GenBank/DDBJ databases">
        <authorList>
            <person name="Kallberg Y."/>
            <person name="Tangrot J."/>
            <person name="Rosling A."/>
        </authorList>
    </citation>
    <scope>NUCLEOTIDE SEQUENCE</scope>
    <source>
        <strain evidence="1">AZ414A</strain>
    </source>
</reference>